<protein>
    <submittedName>
        <fullName evidence="1">Peptidase S24-like</fullName>
    </submittedName>
</protein>
<accession>A0AC61PJ65</accession>
<gene>
    <name evidence="1" type="ORF">SAMN06297397_0824</name>
</gene>
<dbReference type="EMBL" id="FWXZ01000001">
    <property type="protein sequence ID" value="SMC42091.1"/>
    <property type="molecule type" value="Genomic_DNA"/>
</dbReference>
<reference evidence="1" key="1">
    <citation type="submission" date="2017-04" db="EMBL/GenBank/DDBJ databases">
        <authorList>
            <person name="Varghese N."/>
            <person name="Submissions S."/>
        </authorList>
    </citation>
    <scope>NUCLEOTIDE SEQUENCE</scope>
    <source>
        <strain evidence="1">WTE2008</strain>
    </source>
</reference>
<dbReference type="Proteomes" id="UP000192328">
    <property type="component" value="Unassembled WGS sequence"/>
</dbReference>
<comment type="caution">
    <text evidence="1">The sequence shown here is derived from an EMBL/GenBank/DDBJ whole genome shotgun (WGS) entry which is preliminary data.</text>
</comment>
<name>A0AC61PJ65_9FIRM</name>
<keyword evidence="2" id="KW-1185">Reference proteome</keyword>
<evidence type="ECO:0000313" key="2">
    <source>
        <dbReference type="Proteomes" id="UP000192328"/>
    </source>
</evidence>
<sequence length="274" mass="30682">MARSDQNGMTNAAGIAYGELIRRQRKEKKMNQEELGALVKVGKNAVGAWEAGRSRPDVGSVPVICEALGLSLEEFFGFPDKSGETGEYSGISGEERADLLRRYGVLNPYNRQVIMRQMDMLHQMQEDTRKPRKIIRLFRNELAASAGPGETLEATRGEEVYLFADQATETADEIIRVNGNSMEPTFMDGDLVLVKHASRVRPGEIGVFICGDTGYIKEYREDGLHSHNPAYAPLVFSENEPVHCVGRVLGRVREDAWADDESVRAWQEYEQKGR</sequence>
<proteinExistence type="predicted"/>
<organism evidence="1 2">
    <name type="scientific">Aristaeella lactis</name>
    <dbReference type="NCBI Taxonomy" id="3046383"/>
    <lineage>
        <taxon>Bacteria</taxon>
        <taxon>Bacillati</taxon>
        <taxon>Bacillota</taxon>
        <taxon>Clostridia</taxon>
        <taxon>Eubacteriales</taxon>
        <taxon>Aristaeellaceae</taxon>
        <taxon>Aristaeella</taxon>
    </lineage>
</organism>
<evidence type="ECO:0000313" key="1">
    <source>
        <dbReference type="EMBL" id="SMC42091.1"/>
    </source>
</evidence>